<dbReference type="InterPro" id="IPR004910">
    <property type="entry name" value="Yippee/Mis18/Cereblon"/>
</dbReference>
<keyword evidence="6" id="KW-1185">Reference proteome</keyword>
<evidence type="ECO:0000256" key="3">
    <source>
        <dbReference type="RuleBase" id="RU110713"/>
    </source>
</evidence>
<feature type="domain" description="Mis18" evidence="4">
    <location>
        <begin position="3"/>
        <end position="101"/>
    </location>
</feature>
<accession>A0A1W0E3D1</accession>
<comment type="caution">
    <text evidence="5">The sequence shown here is derived from an EMBL/GenBank/DDBJ whole genome shotgun (WGS) entry which is preliminary data.</text>
</comment>
<dbReference type="Proteomes" id="UP000192758">
    <property type="component" value="Unassembled WGS sequence"/>
</dbReference>
<proteinExistence type="inferred from homology"/>
<protein>
    <recommendedName>
        <fullName evidence="3">Protein yippee-like</fullName>
    </recommendedName>
</protein>
<name>A0A1W0E3D1_9MICR</name>
<evidence type="ECO:0000256" key="2">
    <source>
        <dbReference type="ARBA" id="ARBA00022833"/>
    </source>
</evidence>
<evidence type="ECO:0000313" key="5">
    <source>
        <dbReference type="EMBL" id="OQS53744.1"/>
    </source>
</evidence>
<dbReference type="AlphaFoldDB" id="A0A1W0E3D1"/>
<keyword evidence="2" id="KW-0862">Zinc</keyword>
<dbReference type="InterPro" id="IPR034752">
    <property type="entry name" value="Mis18"/>
</dbReference>
<dbReference type="GO" id="GO:0046872">
    <property type="term" value="F:metal ion binding"/>
    <property type="evidence" value="ECO:0007669"/>
    <property type="project" value="UniProtKB-KW"/>
</dbReference>
<organism evidence="5 6">
    <name type="scientific">Ecytonucleospora hepatopenaei</name>
    <dbReference type="NCBI Taxonomy" id="646526"/>
    <lineage>
        <taxon>Eukaryota</taxon>
        <taxon>Fungi</taxon>
        <taxon>Fungi incertae sedis</taxon>
        <taxon>Microsporidia</taxon>
        <taxon>Enterocytozoonidae</taxon>
        <taxon>Ecytonucleospora</taxon>
    </lineage>
</organism>
<comment type="similarity">
    <text evidence="3">Belongs to the yippee family.</text>
</comment>
<dbReference type="PROSITE" id="PS51793">
    <property type="entry name" value="MIS18"/>
    <property type="match status" value="1"/>
</dbReference>
<evidence type="ECO:0000313" key="6">
    <source>
        <dbReference type="Proteomes" id="UP000192758"/>
    </source>
</evidence>
<gene>
    <name evidence="5" type="ORF">EHP00_2317</name>
</gene>
<evidence type="ECO:0000259" key="4">
    <source>
        <dbReference type="PROSITE" id="PS51793"/>
    </source>
</evidence>
<sequence>MDSFVIQCNSCNNIVGDSNALVNEFEDFFILKTINDTIKIKIDKDNIKTKKAIEIDDAVTNNLSCECLLNVGVYLKTAPSELNGCSGCFIIIKKFTHTYSLNKMHENKKIKTISDLQKDVENIKNVLSKIL</sequence>
<dbReference type="Pfam" id="PF03226">
    <property type="entry name" value="Yippee-Mis18"/>
    <property type="match status" value="1"/>
</dbReference>
<reference evidence="5 6" key="1">
    <citation type="journal article" date="2017" name="Environ. Microbiol.">
        <title>Decay of the glycolytic pathway and adaptation to intranuclear parasitism within Enterocytozoonidae microsporidia.</title>
        <authorList>
            <person name="Wiredu Boakye D."/>
            <person name="Jaroenlak P."/>
            <person name="Prachumwat A."/>
            <person name="Williams T.A."/>
            <person name="Bateman K.S."/>
            <person name="Itsathitphaisarn O."/>
            <person name="Sritunyalucksana K."/>
            <person name="Paszkiewicz K.H."/>
            <person name="Moore K.A."/>
            <person name="Stentiford G.D."/>
            <person name="Williams B.A."/>
        </authorList>
    </citation>
    <scope>NUCLEOTIDE SEQUENCE [LARGE SCALE GENOMIC DNA]</scope>
    <source>
        <strain evidence="5 6">TH1</strain>
    </source>
</reference>
<dbReference type="VEuPathDB" id="MicrosporidiaDB:EHP00_2317"/>
<keyword evidence="1" id="KW-0479">Metal-binding</keyword>
<dbReference type="EMBL" id="MNPJ01000026">
    <property type="protein sequence ID" value="OQS53744.1"/>
    <property type="molecule type" value="Genomic_DNA"/>
</dbReference>
<evidence type="ECO:0000256" key="1">
    <source>
        <dbReference type="ARBA" id="ARBA00022723"/>
    </source>
</evidence>